<proteinExistence type="predicted"/>
<evidence type="ECO:0000313" key="1">
    <source>
        <dbReference type="EMBL" id="KGE87367.1"/>
    </source>
</evidence>
<dbReference type="EMBL" id="JPOS01000037">
    <property type="protein sequence ID" value="KGE87367.1"/>
    <property type="molecule type" value="Genomic_DNA"/>
</dbReference>
<reference evidence="1 2" key="1">
    <citation type="journal article" date="2014" name="Int. J. Syst. Evol. Microbiol.">
        <title>Phaeodactylibacter xiamenensis gen. nov., sp. nov., a member of the family Saprospiraceae isolated from the marine alga Phaeodactylum tricornutum.</title>
        <authorList>
            <person name="Chen Z.Jr."/>
            <person name="Lei X."/>
            <person name="Lai Q."/>
            <person name="Li Y."/>
            <person name="Zhang B."/>
            <person name="Zhang J."/>
            <person name="Zhang H."/>
            <person name="Yang L."/>
            <person name="Zheng W."/>
            <person name="Tian Y."/>
            <person name="Yu Z."/>
            <person name="Xu H.Jr."/>
            <person name="Zheng T."/>
        </authorList>
    </citation>
    <scope>NUCLEOTIDE SEQUENCE [LARGE SCALE GENOMIC DNA]</scope>
    <source>
        <strain evidence="1 2">KD52</strain>
    </source>
</reference>
<dbReference type="AlphaFoldDB" id="A0A098S8H2"/>
<evidence type="ECO:0000313" key="2">
    <source>
        <dbReference type="Proteomes" id="UP000029736"/>
    </source>
</evidence>
<sequence>MDCMAFAQVHSPFIHIGQFADLAEATKVAVVSDPQAVYNHQWSYSPRVNFRHRMKFVKHKKRLRGITPKP</sequence>
<name>A0A098S8H2_9BACT</name>
<dbReference type="Proteomes" id="UP000029736">
    <property type="component" value="Unassembled WGS sequence"/>
</dbReference>
<comment type="caution">
    <text evidence="1">The sequence shown here is derived from an EMBL/GenBank/DDBJ whole genome shotgun (WGS) entry which is preliminary data.</text>
</comment>
<protein>
    <submittedName>
        <fullName evidence="1">Uncharacterized protein</fullName>
    </submittedName>
</protein>
<accession>A0A098S8H2</accession>
<organism evidence="1 2">
    <name type="scientific">Phaeodactylibacter xiamenensis</name>
    <dbReference type="NCBI Taxonomy" id="1524460"/>
    <lineage>
        <taxon>Bacteria</taxon>
        <taxon>Pseudomonadati</taxon>
        <taxon>Bacteroidota</taxon>
        <taxon>Saprospiria</taxon>
        <taxon>Saprospirales</taxon>
        <taxon>Haliscomenobacteraceae</taxon>
        <taxon>Phaeodactylibacter</taxon>
    </lineage>
</organism>
<gene>
    <name evidence="1" type="ORF">IX84_15310</name>
</gene>
<keyword evidence="2" id="KW-1185">Reference proteome</keyword>